<accession>A0A150LI51</accession>
<dbReference type="EMBL" id="LQYN01000006">
    <property type="protein sequence ID" value="KYD11412.1"/>
    <property type="molecule type" value="Genomic_DNA"/>
</dbReference>
<sequence length="393" mass="45864">MSVLLKQKEPQNFTIHGVKFFKNHLTKIKCDSDVTDNPITTSEISVFMILHLYTDEMGQIRSLTKDPSVSEKKQLCISNIASEHELTYETVKKAFDSLLKRKYITEVHTSNGMHYEIVDYAKYNQLVTSNDNEKSTYWYIPLALFQEKIFGQLIKQRYHKGPILLLSLCEYFQMQLGTNRRTIEDIKLVKGERTMAYLKKALNTTAKRVRNFLTIIRNIFCFKAIDQQVKNPSKDRIARKRTFVQVCIEKFSFNLNAACFKRIDEKVERKTYAKYKKEMAARIKNARIPVKWRDSKDIEKSISRMVNISTHLHVVNKSKEMLDYTISKVADKLEELHITGQLGSIKSIGAFVNKCFTTSLQDFLKFSLQKGDRLDIGNAYYQMYGEYPPFLQK</sequence>
<keyword evidence="2" id="KW-1185">Reference proteome</keyword>
<dbReference type="PATRIC" id="fig|46224.3.peg.3950"/>
<comment type="caution">
    <text evidence="1">The sequence shown here is derived from an EMBL/GenBank/DDBJ whole genome shotgun (WGS) entry which is preliminary data.</text>
</comment>
<dbReference type="Proteomes" id="UP000075666">
    <property type="component" value="Unassembled WGS sequence"/>
</dbReference>
<reference evidence="1 2" key="1">
    <citation type="submission" date="2016-01" db="EMBL/GenBank/DDBJ databases">
        <title>Genome Sequences of Twelve Sporeforming Bacillus Species Isolated from Foods.</title>
        <authorList>
            <person name="Berendsen E.M."/>
            <person name="Wells-Bennik M.H."/>
            <person name="Krawcyk A.O."/>
            <person name="De Jong A."/>
            <person name="Holsappel S."/>
            <person name="Eijlander R.T."/>
            <person name="Kuipers O.P."/>
        </authorList>
    </citation>
    <scope>NUCLEOTIDE SEQUENCE [LARGE SCALE GENOMIC DNA]</scope>
    <source>
        <strain evidence="1 2">B4102</strain>
    </source>
</reference>
<evidence type="ECO:0000313" key="1">
    <source>
        <dbReference type="EMBL" id="KYD11412.1"/>
    </source>
</evidence>
<dbReference type="RefSeq" id="WP_066226172.1">
    <property type="nucleotide sequence ID" value="NZ_LQYN01000006.1"/>
</dbReference>
<name>A0A150LI51_9BACI</name>
<organism evidence="1 2">
    <name type="scientific">Heyndrickxia sporothermodurans</name>
    <dbReference type="NCBI Taxonomy" id="46224"/>
    <lineage>
        <taxon>Bacteria</taxon>
        <taxon>Bacillati</taxon>
        <taxon>Bacillota</taxon>
        <taxon>Bacilli</taxon>
        <taxon>Bacillales</taxon>
        <taxon>Bacillaceae</taxon>
        <taxon>Heyndrickxia</taxon>
    </lineage>
</organism>
<protein>
    <submittedName>
        <fullName evidence="1">Uncharacterized protein</fullName>
    </submittedName>
</protein>
<evidence type="ECO:0000313" key="2">
    <source>
        <dbReference type="Proteomes" id="UP000075666"/>
    </source>
</evidence>
<gene>
    <name evidence="1" type="ORF">B4102_2140</name>
</gene>
<proteinExistence type="predicted"/>
<dbReference type="AlphaFoldDB" id="A0A150LI51"/>